<evidence type="ECO:0000256" key="2">
    <source>
        <dbReference type="SAM" id="MobiDB-lite"/>
    </source>
</evidence>
<evidence type="ECO:0000313" key="3">
    <source>
        <dbReference type="EMBL" id="GJS53695.1"/>
    </source>
</evidence>
<feature type="region of interest" description="Disordered" evidence="2">
    <location>
        <begin position="439"/>
        <end position="469"/>
    </location>
</feature>
<dbReference type="Proteomes" id="UP001151760">
    <property type="component" value="Unassembled WGS sequence"/>
</dbReference>
<organism evidence="3 4">
    <name type="scientific">Tanacetum coccineum</name>
    <dbReference type="NCBI Taxonomy" id="301880"/>
    <lineage>
        <taxon>Eukaryota</taxon>
        <taxon>Viridiplantae</taxon>
        <taxon>Streptophyta</taxon>
        <taxon>Embryophyta</taxon>
        <taxon>Tracheophyta</taxon>
        <taxon>Spermatophyta</taxon>
        <taxon>Magnoliopsida</taxon>
        <taxon>eudicotyledons</taxon>
        <taxon>Gunneridae</taxon>
        <taxon>Pentapetalae</taxon>
        <taxon>asterids</taxon>
        <taxon>campanulids</taxon>
        <taxon>Asterales</taxon>
        <taxon>Asteraceae</taxon>
        <taxon>Asteroideae</taxon>
        <taxon>Anthemideae</taxon>
        <taxon>Anthemidinae</taxon>
        <taxon>Tanacetum</taxon>
    </lineage>
</organism>
<evidence type="ECO:0000256" key="1">
    <source>
        <dbReference type="SAM" id="Coils"/>
    </source>
</evidence>
<proteinExistence type="predicted"/>
<feature type="coiled-coil region" evidence="1">
    <location>
        <begin position="196"/>
        <end position="266"/>
    </location>
</feature>
<reference evidence="3" key="1">
    <citation type="journal article" date="2022" name="Int. J. Mol. Sci.">
        <title>Draft Genome of Tanacetum Coccineum: Genomic Comparison of Closely Related Tanacetum-Family Plants.</title>
        <authorList>
            <person name="Yamashiro T."/>
            <person name="Shiraishi A."/>
            <person name="Nakayama K."/>
            <person name="Satake H."/>
        </authorList>
    </citation>
    <scope>NUCLEOTIDE SEQUENCE</scope>
</reference>
<dbReference type="EMBL" id="BQNB010008744">
    <property type="protein sequence ID" value="GJS53695.1"/>
    <property type="molecule type" value="Genomic_DNA"/>
</dbReference>
<feature type="region of interest" description="Disordered" evidence="2">
    <location>
        <begin position="710"/>
        <end position="730"/>
    </location>
</feature>
<name>A0ABQ4WLC3_9ASTR</name>
<sequence>MNTALALLDKAFKINTIPINNNQRSSLIPRNIQIAQSGMNTSQYIKMQMVDDNVGNQYGNGNVVTAPAEGNGNGINGNPIRCYNCRGDNASNCTVKPRKWDAAYLQQQLQIAQKEEAGIEITQEEFEFMAVADAHEETERVKVNCTSEDTLQQASTSGTQSDNAPVYDSDGSTEVPKDENCYDHDIFNMLTHVKQYTDLQTELDRTKEKLENCIIKKEKEYAILWNNWYTKCEECKYDKISYVKAYNDMQQKIERLQAQLGDLKESQVLNYAKENAHLKTTYKNLFDSIKVTQAQTNSIIDSLQKQLYDTIYENAKQRARLFDKVYEQKGATKGTRTNTMFTKQSILGKPPSSSSGSKLYSVTPFPKSSILSKVDKTNALFILVTLNSAPSIRESKVVQTVNVSAPRIFRPNPSKTPRVDNVVLNKPVKKSVRIKPITIVNNTAKTRRPHPRSNSNTDRVPSKSKSSCLSNKLEKIKENHRSLQSSNYPYIKLAIRNEKSKKEKSKCCIIKKENEYAKLWNDWYKKCEECKYDKISYDKAYNDMQQKIERLQAQLGDQKGKSKDTPYVSNTLDPLSQKLENQNVELKFQVLNYAKENDHLKTTYKNLFDSIKVTQAQTKAIIDSLQDKLHETIYENANLRTQLFDKVSEQKDTNKGTRANTKFAKQPILGKPPFSSRPKLYAVTPLHKSTAFPKVDESSALSKPVASNSALPLENQQLNHPKSDKVPFKSKSSCLSNKLEKIEENHRSLQSSNYLDHTSSECNNIKLAIQNETSEVICATCKQCLITTNHDDCVLQYMNGMKSRKKNQSANVSKSANQRKYKPRVWKPKKLGSKERLASPKPSTPRSCLRWSPTGRMFDLKGKIIATSESECQRDCSKSDNACTSNPQEPINKRFPSSTFSMTGCQNWLDTLLIPLLSEYKPKNRENHGDNECDS</sequence>
<gene>
    <name evidence="3" type="ORF">Tco_0627057</name>
</gene>
<feature type="coiled-coil region" evidence="1">
    <location>
        <begin position="534"/>
        <end position="561"/>
    </location>
</feature>
<feature type="compositionally biased region" description="Polar residues" evidence="2">
    <location>
        <begin position="710"/>
        <end position="720"/>
    </location>
</feature>
<feature type="region of interest" description="Disordered" evidence="2">
    <location>
        <begin position="151"/>
        <end position="177"/>
    </location>
</feature>
<keyword evidence="4" id="KW-1185">Reference proteome</keyword>
<protein>
    <submittedName>
        <fullName evidence="3">Uncharacterized protein</fullName>
    </submittedName>
</protein>
<evidence type="ECO:0000313" key="4">
    <source>
        <dbReference type="Proteomes" id="UP001151760"/>
    </source>
</evidence>
<feature type="compositionally biased region" description="Basic residues" evidence="2">
    <location>
        <begin position="817"/>
        <end position="831"/>
    </location>
</feature>
<feature type="region of interest" description="Disordered" evidence="2">
    <location>
        <begin position="804"/>
        <end position="848"/>
    </location>
</feature>
<accession>A0ABQ4WLC3</accession>
<feature type="compositionally biased region" description="Polar residues" evidence="2">
    <location>
        <begin position="151"/>
        <end position="163"/>
    </location>
</feature>
<keyword evidence="1" id="KW-0175">Coiled coil</keyword>
<comment type="caution">
    <text evidence="3">The sequence shown here is derived from an EMBL/GenBank/DDBJ whole genome shotgun (WGS) entry which is preliminary data.</text>
</comment>
<reference evidence="3" key="2">
    <citation type="submission" date="2022-01" db="EMBL/GenBank/DDBJ databases">
        <authorList>
            <person name="Yamashiro T."/>
            <person name="Shiraishi A."/>
            <person name="Satake H."/>
            <person name="Nakayama K."/>
        </authorList>
    </citation>
    <scope>NUCLEOTIDE SEQUENCE</scope>
</reference>